<protein>
    <submittedName>
        <fullName evidence="7">AAA family ATPase</fullName>
    </submittedName>
</protein>
<dbReference type="PROSITE" id="PS50151">
    <property type="entry name" value="UVR"/>
    <property type="match status" value="1"/>
</dbReference>
<keyword evidence="3 4" id="KW-0143">Chaperone</keyword>
<dbReference type="Pfam" id="PF07724">
    <property type="entry name" value="AAA_2"/>
    <property type="match status" value="1"/>
</dbReference>
<comment type="similarity">
    <text evidence="4">Belongs to the ClpA/ClpB family.</text>
</comment>
<dbReference type="PROSITE" id="PS00870">
    <property type="entry name" value="CLPAB_1"/>
    <property type="match status" value="1"/>
</dbReference>
<dbReference type="Gene3D" id="1.10.8.60">
    <property type="match status" value="2"/>
</dbReference>
<dbReference type="PANTHER" id="PTHR11638:SF175">
    <property type="entry name" value="ATP-DEPENDENT CLP PROTEASE, ATP-BINDING SUBUNIT CLPC"/>
    <property type="match status" value="1"/>
</dbReference>
<dbReference type="Pfam" id="PF10431">
    <property type="entry name" value="ClpB_D2-small"/>
    <property type="match status" value="1"/>
</dbReference>
<dbReference type="InterPro" id="IPR027417">
    <property type="entry name" value="P-loop_NTPase"/>
</dbReference>
<evidence type="ECO:0000256" key="4">
    <source>
        <dbReference type="RuleBase" id="RU004432"/>
    </source>
</evidence>
<dbReference type="InterPro" id="IPR019489">
    <property type="entry name" value="Clp_ATPase_C"/>
</dbReference>
<dbReference type="InterPro" id="IPR050130">
    <property type="entry name" value="ClpA_ClpB"/>
</dbReference>
<dbReference type="SUPFAM" id="SSF46600">
    <property type="entry name" value="C-terminal UvrC-binding domain of UvrB"/>
    <property type="match status" value="1"/>
</dbReference>
<proteinExistence type="inferred from homology"/>
<accession>A0A9D2G1U9</accession>
<evidence type="ECO:0000256" key="5">
    <source>
        <dbReference type="SAM" id="MobiDB-lite"/>
    </source>
</evidence>
<dbReference type="InterPro" id="IPR001943">
    <property type="entry name" value="UVR_dom"/>
</dbReference>
<dbReference type="PRINTS" id="PR00300">
    <property type="entry name" value="CLPPROTEASEA"/>
</dbReference>
<dbReference type="GO" id="GO:0016887">
    <property type="term" value="F:ATP hydrolysis activity"/>
    <property type="evidence" value="ECO:0007669"/>
    <property type="project" value="InterPro"/>
</dbReference>
<dbReference type="SUPFAM" id="SSF52540">
    <property type="entry name" value="P-loop containing nucleoside triphosphate hydrolases"/>
    <property type="match status" value="2"/>
</dbReference>
<evidence type="ECO:0000313" key="8">
    <source>
        <dbReference type="Proteomes" id="UP000824106"/>
    </source>
</evidence>
<keyword evidence="1 4" id="KW-0547">Nucleotide-binding</keyword>
<dbReference type="GO" id="GO:0005737">
    <property type="term" value="C:cytoplasm"/>
    <property type="evidence" value="ECO:0007669"/>
    <property type="project" value="TreeGrafter"/>
</dbReference>
<dbReference type="SMART" id="SM01086">
    <property type="entry name" value="ClpB_D2-small"/>
    <property type="match status" value="1"/>
</dbReference>
<dbReference type="InterPro" id="IPR001270">
    <property type="entry name" value="ClpA/B"/>
</dbReference>
<dbReference type="GO" id="GO:0034605">
    <property type="term" value="P:cellular response to heat"/>
    <property type="evidence" value="ECO:0007669"/>
    <property type="project" value="TreeGrafter"/>
</dbReference>
<keyword evidence="2 4" id="KW-0067">ATP-binding</keyword>
<feature type="region of interest" description="Disordered" evidence="5">
    <location>
        <begin position="40"/>
        <end position="104"/>
    </location>
</feature>
<dbReference type="InterPro" id="IPR028299">
    <property type="entry name" value="ClpA/B_CS2"/>
</dbReference>
<dbReference type="EMBL" id="DXAZ01000042">
    <property type="protein sequence ID" value="HIZ70751.1"/>
    <property type="molecule type" value="Genomic_DNA"/>
</dbReference>
<dbReference type="Gene3D" id="3.40.50.300">
    <property type="entry name" value="P-loop containing nucleotide triphosphate hydrolases"/>
    <property type="match status" value="2"/>
</dbReference>
<dbReference type="Pfam" id="PF00004">
    <property type="entry name" value="AAA"/>
    <property type="match status" value="1"/>
</dbReference>
<feature type="compositionally biased region" description="Basic and acidic residues" evidence="5">
    <location>
        <begin position="754"/>
        <end position="772"/>
    </location>
</feature>
<dbReference type="CDD" id="cd19499">
    <property type="entry name" value="RecA-like_ClpB_Hsp104-like"/>
    <property type="match status" value="1"/>
</dbReference>
<feature type="region of interest" description="Disordered" evidence="5">
    <location>
        <begin position="733"/>
        <end position="772"/>
    </location>
</feature>
<dbReference type="CDD" id="cd00009">
    <property type="entry name" value="AAA"/>
    <property type="match status" value="1"/>
</dbReference>
<evidence type="ECO:0000256" key="3">
    <source>
        <dbReference type="ARBA" id="ARBA00023186"/>
    </source>
</evidence>
<feature type="compositionally biased region" description="Low complexity" evidence="5">
    <location>
        <begin position="44"/>
        <end position="55"/>
    </location>
</feature>
<dbReference type="PANTHER" id="PTHR11638">
    <property type="entry name" value="ATP-DEPENDENT CLP PROTEASE"/>
    <property type="match status" value="1"/>
</dbReference>
<evidence type="ECO:0000256" key="1">
    <source>
        <dbReference type="ARBA" id="ARBA00022741"/>
    </source>
</evidence>
<dbReference type="SMART" id="SM00382">
    <property type="entry name" value="AAA"/>
    <property type="match status" value="2"/>
</dbReference>
<feature type="compositionally biased region" description="Acidic residues" evidence="5">
    <location>
        <begin position="742"/>
        <end position="753"/>
    </location>
</feature>
<dbReference type="PROSITE" id="PS00871">
    <property type="entry name" value="CLPAB_2"/>
    <property type="match status" value="1"/>
</dbReference>
<organism evidence="7 8">
    <name type="scientific">Candidatus Atopostipes pullistercoris</name>
    <dbReference type="NCBI Taxonomy" id="2838467"/>
    <lineage>
        <taxon>Bacteria</taxon>
        <taxon>Bacillati</taxon>
        <taxon>Bacillota</taxon>
        <taxon>Bacilli</taxon>
        <taxon>Lactobacillales</taxon>
        <taxon>Carnobacteriaceae</taxon>
        <taxon>Atopostipes</taxon>
    </lineage>
</organism>
<evidence type="ECO:0000259" key="6">
    <source>
        <dbReference type="PROSITE" id="PS50151"/>
    </source>
</evidence>
<feature type="domain" description="UVR" evidence="6">
    <location>
        <begin position="358"/>
        <end position="393"/>
    </location>
</feature>
<evidence type="ECO:0000313" key="7">
    <source>
        <dbReference type="EMBL" id="HIZ70751.1"/>
    </source>
</evidence>
<dbReference type="InterPro" id="IPR003959">
    <property type="entry name" value="ATPase_AAA_core"/>
</dbReference>
<reference evidence="7" key="2">
    <citation type="submission" date="2021-04" db="EMBL/GenBank/DDBJ databases">
        <authorList>
            <person name="Gilroy R."/>
        </authorList>
    </citation>
    <scope>NUCLEOTIDE SEQUENCE</scope>
    <source>
        <strain evidence="7">CHK169-4300</strain>
    </source>
</reference>
<dbReference type="Pfam" id="PF17871">
    <property type="entry name" value="AAA_lid_9"/>
    <property type="match status" value="1"/>
</dbReference>
<dbReference type="GO" id="GO:0005524">
    <property type="term" value="F:ATP binding"/>
    <property type="evidence" value="ECO:0007669"/>
    <property type="project" value="UniProtKB-KW"/>
</dbReference>
<dbReference type="FunFam" id="3.40.50.300:FF:000025">
    <property type="entry name" value="ATP-dependent Clp protease subunit"/>
    <property type="match status" value="1"/>
</dbReference>
<evidence type="ECO:0000256" key="2">
    <source>
        <dbReference type="ARBA" id="ARBA00022840"/>
    </source>
</evidence>
<dbReference type="Proteomes" id="UP000824106">
    <property type="component" value="Unassembled WGS sequence"/>
</dbReference>
<sequence>MLCERCRENEATIHLTTRVNGQKREIDICQNCYREIRQQHNDARNPNNPNRTPDPFGFGSFDDLFRAMSGGVTRPQGQRPQQGQPSEGFGGPTPPGGGQGGRGRLLQEFGINLNDMAREGKIDGVIGRDEEIERVSEILNRRRKNNPVLIGEAGVGKTAIVEGMALKIVHGEVPQKLAKKEIIQLDVSSLVSGTGIRGQFEEKMQQLVSELEENPDIILFIDEVHQIVGAGSAEGSNTDAGNILKPALARGDIQLIGATTLNEYRVIEKDSALERRLQPVRVDEPNLEETYTILKGIQEQYENYHHVKYSEEAIRAAIDLSDRYIQDRFLPDKAIDLLDESGSKKNLTIQVRDPETIQEQIDEAEKLKEEATQREDYEKAAFYRDQISKYEGMLNQQVPESETPTVTEQDMINIIEIKTGIPVGELKEKEQTQLRDLDKELEKVVVGQDEAIDKVTRAVRRNRIGLRKTDRPIGSFLFIGPTGVGKTELAKALTFELFGNRDAYIRLDMSEFMDRHSTSKLIGSPPGYVGYEEAGQLTEQIRRNPYSLVLVDEVEKAHPDVLNMFLQIMEDGRLTDSQGRTVDFKNTIIIMTSNAGSSGAEANVGFGAALEGTQQSILNQLGDFFKPEFLNRFDAIVEFNSLTKENLLEIVDIMLKEINDSMDAHGITIHVDDEAKEKLVDLGYNPSMGARPLRRVIEEQIEDKVAEFYLENPEVGEIYVTVSDGEIVVTKSSEQEKMNIEIEVDGPEDEISNQDEHSDKDTKNSDDSDKEE</sequence>
<feature type="compositionally biased region" description="Low complexity" evidence="5">
    <location>
        <begin position="74"/>
        <end position="87"/>
    </location>
</feature>
<dbReference type="InterPro" id="IPR003593">
    <property type="entry name" value="AAA+_ATPase"/>
</dbReference>
<name>A0A9D2G1U9_9LACT</name>
<dbReference type="InterPro" id="IPR036876">
    <property type="entry name" value="UVR_dom_sf"/>
</dbReference>
<dbReference type="InterPro" id="IPR041546">
    <property type="entry name" value="ClpA/ClpB_AAA_lid"/>
</dbReference>
<gene>
    <name evidence="7" type="ORF">H9808_03155</name>
</gene>
<dbReference type="InterPro" id="IPR018368">
    <property type="entry name" value="ClpA/B_CS1"/>
</dbReference>
<dbReference type="AlphaFoldDB" id="A0A9D2G1U9"/>
<feature type="compositionally biased region" description="Gly residues" evidence="5">
    <location>
        <begin position="88"/>
        <end position="103"/>
    </location>
</feature>
<reference evidence="7" key="1">
    <citation type="journal article" date="2021" name="PeerJ">
        <title>Extensive microbial diversity within the chicken gut microbiome revealed by metagenomics and culture.</title>
        <authorList>
            <person name="Gilroy R."/>
            <person name="Ravi A."/>
            <person name="Getino M."/>
            <person name="Pursley I."/>
            <person name="Horton D.L."/>
            <person name="Alikhan N.F."/>
            <person name="Baker D."/>
            <person name="Gharbi K."/>
            <person name="Hall N."/>
            <person name="Watson M."/>
            <person name="Adriaenssens E.M."/>
            <person name="Foster-Nyarko E."/>
            <person name="Jarju S."/>
            <person name="Secka A."/>
            <person name="Antonio M."/>
            <person name="Oren A."/>
            <person name="Chaudhuri R.R."/>
            <person name="La Ragione R."/>
            <person name="Hildebrand F."/>
            <person name="Pallen M.J."/>
        </authorList>
    </citation>
    <scope>NUCLEOTIDE SEQUENCE</scope>
    <source>
        <strain evidence="7">CHK169-4300</strain>
    </source>
</reference>
<dbReference type="Gene3D" id="4.10.860.10">
    <property type="entry name" value="UVR domain"/>
    <property type="match status" value="1"/>
</dbReference>
<comment type="caution">
    <text evidence="7">The sequence shown here is derived from an EMBL/GenBank/DDBJ whole genome shotgun (WGS) entry which is preliminary data.</text>
</comment>